<dbReference type="Pfam" id="PF07811">
    <property type="entry name" value="TadE"/>
    <property type="match status" value="1"/>
</dbReference>
<keyword evidence="4" id="KW-1185">Reference proteome</keyword>
<dbReference type="RefSeq" id="WP_201649083.1">
    <property type="nucleotide sequence ID" value="NZ_CAJHCS010000004.1"/>
</dbReference>
<name>A0ABU9QLG8_9BURK</name>
<sequence length="214" mass="22129">MKTRPRLKGGISARRRTRGIVSIEFALLLPLLLGIALPLYDIARNVQAQMILINVSREGANLASRAAATYPMQTIMSSLAATTPPLSMSGSGMIYITQIMGSTGCDSKGNGCTGTVVAQWKWTGGGDSGAASKIWNCSTAGTSWATDGSGSCNGLGGKTPPQPVDLLKGKLSDGQIAYAVEAFYVQPPLVGAINLGGGITTPALSPNLYSMSVF</sequence>
<organism evidence="3 4">
    <name type="scientific">Paraburkholderia sabiae</name>
    <dbReference type="NCBI Taxonomy" id="273251"/>
    <lineage>
        <taxon>Bacteria</taxon>
        <taxon>Pseudomonadati</taxon>
        <taxon>Pseudomonadota</taxon>
        <taxon>Betaproteobacteria</taxon>
        <taxon>Burkholderiales</taxon>
        <taxon>Burkholderiaceae</taxon>
        <taxon>Paraburkholderia</taxon>
    </lineage>
</organism>
<keyword evidence="1" id="KW-0812">Transmembrane</keyword>
<protein>
    <submittedName>
        <fullName evidence="3">TadE/TadG family type IV pilus assembly protein</fullName>
    </submittedName>
</protein>
<comment type="caution">
    <text evidence="3">The sequence shown here is derived from an EMBL/GenBank/DDBJ whole genome shotgun (WGS) entry which is preliminary data.</text>
</comment>
<dbReference type="Proteomes" id="UP001494588">
    <property type="component" value="Unassembled WGS sequence"/>
</dbReference>
<feature type="domain" description="TadE-like" evidence="2">
    <location>
        <begin position="19"/>
        <end position="60"/>
    </location>
</feature>
<keyword evidence="1" id="KW-1133">Transmembrane helix</keyword>
<keyword evidence="1" id="KW-0472">Membrane</keyword>
<proteinExistence type="predicted"/>
<evidence type="ECO:0000313" key="4">
    <source>
        <dbReference type="Proteomes" id="UP001494588"/>
    </source>
</evidence>
<reference evidence="3 4" key="1">
    <citation type="submission" date="2024-01" db="EMBL/GenBank/DDBJ databases">
        <title>The diversity of rhizobia nodulating Mimosa spp. in eleven states of Brazil covering several biomes is determined by host plant, location, and edaphic factors.</title>
        <authorList>
            <person name="Rouws L."/>
            <person name="Barauna A."/>
            <person name="Beukes C."/>
            <person name="De Faria S.M."/>
            <person name="Gross E."/>
            <person name="Dos Reis Junior F.B."/>
            <person name="Simon M."/>
            <person name="Maluk M."/>
            <person name="Odee D.W."/>
            <person name="Kenicer G."/>
            <person name="Young J.P.W."/>
            <person name="Reis V.M."/>
            <person name="Zilli J."/>
            <person name="James E.K."/>
        </authorList>
    </citation>
    <scope>NUCLEOTIDE SEQUENCE [LARGE SCALE GENOMIC DNA]</scope>
    <source>
        <strain evidence="3 4">JPY77</strain>
    </source>
</reference>
<feature type="transmembrane region" description="Helical" evidence="1">
    <location>
        <begin position="21"/>
        <end position="40"/>
    </location>
</feature>
<dbReference type="InterPro" id="IPR012495">
    <property type="entry name" value="TadE-like_dom"/>
</dbReference>
<gene>
    <name evidence="3" type="ORF">V4C55_30730</name>
</gene>
<evidence type="ECO:0000259" key="2">
    <source>
        <dbReference type="Pfam" id="PF07811"/>
    </source>
</evidence>
<accession>A0ABU9QLG8</accession>
<evidence type="ECO:0000313" key="3">
    <source>
        <dbReference type="EMBL" id="MEM5290108.1"/>
    </source>
</evidence>
<evidence type="ECO:0000256" key="1">
    <source>
        <dbReference type="SAM" id="Phobius"/>
    </source>
</evidence>
<dbReference type="EMBL" id="JAZHGC010000032">
    <property type="protein sequence ID" value="MEM5290108.1"/>
    <property type="molecule type" value="Genomic_DNA"/>
</dbReference>